<dbReference type="SMART" id="SM00382">
    <property type="entry name" value="AAA"/>
    <property type="match status" value="1"/>
</dbReference>
<protein>
    <submittedName>
        <fullName evidence="10">Cobalt transporter ATP-binding subunit</fullName>
    </submittedName>
</protein>
<dbReference type="PANTHER" id="PTHR43553:SF27">
    <property type="entry name" value="ENERGY-COUPLING FACTOR TRANSPORTER ATP-BINDING PROTEIN ECFA2"/>
    <property type="match status" value="1"/>
</dbReference>
<sequence>MVYALNQANVRFADRVALRDVSCTLGEGKWISVVGPSGAGKSTFAHVLKGLLPLCEGEYFINQSPAPKDAKGHCSVITDIGFVFQYPEHQIFESTVYKELAFAPRMQGWSSGRIEEAIEQILPLVGMGRELLPLVPLQLSGGQKRRVALASVLLMNPRLLILDEPTAGLDPAGRFALLRMLQAWQQAENRTIVFISHQMEDVAEFSDEVMVFHQGQLLGHEDTHTLFFERSDLLEQARLPLPEAVQLMRLVEELSGRSIGVSSCREKDILDAVLPFWEVRGQ</sequence>
<feature type="domain" description="ABC transporter" evidence="9">
    <location>
        <begin position="2"/>
        <end position="239"/>
    </location>
</feature>
<dbReference type="GO" id="GO:0042626">
    <property type="term" value="F:ATPase-coupled transmembrane transporter activity"/>
    <property type="evidence" value="ECO:0007669"/>
    <property type="project" value="TreeGrafter"/>
</dbReference>
<dbReference type="InterPro" id="IPR015856">
    <property type="entry name" value="ABC_transpr_CbiO/EcfA_su"/>
</dbReference>
<keyword evidence="6 10" id="KW-0067">ATP-binding</keyword>
<evidence type="ECO:0000313" key="11">
    <source>
        <dbReference type="Proteomes" id="UP000076796"/>
    </source>
</evidence>
<keyword evidence="4" id="KW-1003">Cell membrane</keyword>
<organism evidence="10 11">
    <name type="scientific">Paenibacillus glucanolyticus</name>
    <dbReference type="NCBI Taxonomy" id="59843"/>
    <lineage>
        <taxon>Bacteria</taxon>
        <taxon>Bacillati</taxon>
        <taxon>Bacillota</taxon>
        <taxon>Bacilli</taxon>
        <taxon>Bacillales</taxon>
        <taxon>Paenibacillaceae</taxon>
        <taxon>Paenibacillus</taxon>
    </lineage>
</organism>
<dbReference type="InterPro" id="IPR017871">
    <property type="entry name" value="ABC_transporter-like_CS"/>
</dbReference>
<dbReference type="Pfam" id="PF00005">
    <property type="entry name" value="ABC_tran"/>
    <property type="match status" value="1"/>
</dbReference>
<dbReference type="Proteomes" id="UP000076796">
    <property type="component" value="Unassembled WGS sequence"/>
</dbReference>
<dbReference type="RefSeq" id="WP_063480703.1">
    <property type="nucleotide sequence ID" value="NZ_CP147845.1"/>
</dbReference>
<dbReference type="GO" id="GO:0016887">
    <property type="term" value="F:ATP hydrolysis activity"/>
    <property type="evidence" value="ECO:0007669"/>
    <property type="project" value="InterPro"/>
</dbReference>
<reference evidence="10" key="1">
    <citation type="journal article" date="2016" name="Genome Announc.">
        <title>Draft genomes of two strains of Paenibacillus glucanolyticus with capability to degrade lignocellulose.</title>
        <authorList>
            <person name="Mathews S.L."/>
            <person name="Pawlak J."/>
            <person name="Grunden A.M."/>
        </authorList>
    </citation>
    <scope>NUCLEOTIDE SEQUENCE [LARGE SCALE GENOMIC DNA]</scope>
    <source>
        <strain evidence="10">SLM1</strain>
    </source>
</reference>
<evidence type="ECO:0000256" key="2">
    <source>
        <dbReference type="ARBA" id="ARBA00005417"/>
    </source>
</evidence>
<keyword evidence="7" id="KW-1278">Translocase</keyword>
<evidence type="ECO:0000256" key="8">
    <source>
        <dbReference type="ARBA" id="ARBA00023136"/>
    </source>
</evidence>
<dbReference type="PANTHER" id="PTHR43553">
    <property type="entry name" value="HEAVY METAL TRANSPORTER"/>
    <property type="match status" value="1"/>
</dbReference>
<dbReference type="OrthoDB" id="9784332at2"/>
<evidence type="ECO:0000256" key="3">
    <source>
        <dbReference type="ARBA" id="ARBA00022448"/>
    </source>
</evidence>
<gene>
    <name evidence="10" type="ORF">AWU65_01225</name>
</gene>
<dbReference type="EMBL" id="LWMH01000003">
    <property type="protein sequence ID" value="KZS43270.1"/>
    <property type="molecule type" value="Genomic_DNA"/>
</dbReference>
<evidence type="ECO:0000256" key="4">
    <source>
        <dbReference type="ARBA" id="ARBA00022475"/>
    </source>
</evidence>
<evidence type="ECO:0000313" key="10">
    <source>
        <dbReference type="EMBL" id="KZS43270.1"/>
    </source>
</evidence>
<keyword evidence="5" id="KW-0547">Nucleotide-binding</keyword>
<comment type="caution">
    <text evidence="10">The sequence shown here is derived from an EMBL/GenBank/DDBJ whole genome shotgun (WGS) entry which is preliminary data.</text>
</comment>
<dbReference type="InterPro" id="IPR003593">
    <property type="entry name" value="AAA+_ATPase"/>
</dbReference>
<proteinExistence type="inferred from homology"/>
<name>A0A163DJL0_9BACL</name>
<keyword evidence="11" id="KW-1185">Reference proteome</keyword>
<keyword evidence="8" id="KW-0472">Membrane</keyword>
<evidence type="ECO:0000256" key="5">
    <source>
        <dbReference type="ARBA" id="ARBA00022741"/>
    </source>
</evidence>
<dbReference type="PROSITE" id="PS00211">
    <property type="entry name" value="ABC_TRANSPORTER_1"/>
    <property type="match status" value="1"/>
</dbReference>
<dbReference type="InterPro" id="IPR050095">
    <property type="entry name" value="ECF_ABC_transporter_ATP-bd"/>
</dbReference>
<dbReference type="AlphaFoldDB" id="A0A163DJL0"/>
<comment type="subcellular location">
    <subcellularLocation>
        <location evidence="1">Cell membrane</location>
        <topology evidence="1">Peripheral membrane protein</topology>
    </subcellularLocation>
</comment>
<comment type="similarity">
    <text evidence="2">Belongs to the ABC transporter superfamily.</text>
</comment>
<dbReference type="GO" id="GO:0043190">
    <property type="term" value="C:ATP-binding cassette (ABC) transporter complex"/>
    <property type="evidence" value="ECO:0007669"/>
    <property type="project" value="TreeGrafter"/>
</dbReference>
<keyword evidence="3" id="KW-0813">Transport</keyword>
<dbReference type="Gene3D" id="3.40.50.300">
    <property type="entry name" value="P-loop containing nucleotide triphosphate hydrolases"/>
    <property type="match status" value="1"/>
</dbReference>
<evidence type="ECO:0000256" key="7">
    <source>
        <dbReference type="ARBA" id="ARBA00022967"/>
    </source>
</evidence>
<dbReference type="GeneID" id="97555372"/>
<accession>A0A163DJL0</accession>
<dbReference type="InterPro" id="IPR003439">
    <property type="entry name" value="ABC_transporter-like_ATP-bd"/>
</dbReference>
<dbReference type="InterPro" id="IPR027417">
    <property type="entry name" value="P-loop_NTPase"/>
</dbReference>
<evidence type="ECO:0000259" key="9">
    <source>
        <dbReference type="PROSITE" id="PS50893"/>
    </source>
</evidence>
<dbReference type="PROSITE" id="PS50893">
    <property type="entry name" value="ABC_TRANSPORTER_2"/>
    <property type="match status" value="1"/>
</dbReference>
<dbReference type="CDD" id="cd03225">
    <property type="entry name" value="ABC_cobalt_CbiO_domain1"/>
    <property type="match status" value="1"/>
</dbReference>
<dbReference type="SUPFAM" id="SSF52540">
    <property type="entry name" value="P-loop containing nucleoside triphosphate hydrolases"/>
    <property type="match status" value="1"/>
</dbReference>
<evidence type="ECO:0000256" key="1">
    <source>
        <dbReference type="ARBA" id="ARBA00004202"/>
    </source>
</evidence>
<dbReference type="GO" id="GO:0005524">
    <property type="term" value="F:ATP binding"/>
    <property type="evidence" value="ECO:0007669"/>
    <property type="project" value="UniProtKB-KW"/>
</dbReference>
<evidence type="ECO:0000256" key="6">
    <source>
        <dbReference type="ARBA" id="ARBA00022840"/>
    </source>
</evidence>